<dbReference type="Proteomes" id="UP001187192">
    <property type="component" value="Unassembled WGS sequence"/>
</dbReference>
<gene>
    <name evidence="2" type="ORF">TIFTF001_052611</name>
</gene>
<dbReference type="EMBL" id="BTGU01011248">
    <property type="protein sequence ID" value="GMN71038.1"/>
    <property type="molecule type" value="Genomic_DNA"/>
</dbReference>
<dbReference type="AlphaFoldDB" id="A0AA88EC10"/>
<sequence length="63" mass="6575">MASSTTNAASSILRRVHQGTHAAFLSLSPHSAHTDARQTGAHENGNISSAHHHPQILASAKKA</sequence>
<protein>
    <submittedName>
        <fullName evidence="2">Uncharacterized protein</fullName>
    </submittedName>
</protein>
<keyword evidence="3" id="KW-1185">Reference proteome</keyword>
<name>A0AA88EC10_FICCA</name>
<feature type="non-terminal residue" evidence="2">
    <location>
        <position position="1"/>
    </location>
</feature>
<organism evidence="2 3">
    <name type="scientific">Ficus carica</name>
    <name type="common">Common fig</name>
    <dbReference type="NCBI Taxonomy" id="3494"/>
    <lineage>
        <taxon>Eukaryota</taxon>
        <taxon>Viridiplantae</taxon>
        <taxon>Streptophyta</taxon>
        <taxon>Embryophyta</taxon>
        <taxon>Tracheophyta</taxon>
        <taxon>Spermatophyta</taxon>
        <taxon>Magnoliopsida</taxon>
        <taxon>eudicotyledons</taxon>
        <taxon>Gunneridae</taxon>
        <taxon>Pentapetalae</taxon>
        <taxon>rosids</taxon>
        <taxon>fabids</taxon>
        <taxon>Rosales</taxon>
        <taxon>Moraceae</taxon>
        <taxon>Ficeae</taxon>
        <taxon>Ficus</taxon>
    </lineage>
</organism>
<evidence type="ECO:0000313" key="2">
    <source>
        <dbReference type="EMBL" id="GMN71038.1"/>
    </source>
</evidence>
<accession>A0AA88EC10</accession>
<comment type="caution">
    <text evidence="2">The sequence shown here is derived from an EMBL/GenBank/DDBJ whole genome shotgun (WGS) entry which is preliminary data.</text>
</comment>
<evidence type="ECO:0000256" key="1">
    <source>
        <dbReference type="SAM" id="MobiDB-lite"/>
    </source>
</evidence>
<evidence type="ECO:0000313" key="3">
    <source>
        <dbReference type="Proteomes" id="UP001187192"/>
    </source>
</evidence>
<feature type="region of interest" description="Disordered" evidence="1">
    <location>
        <begin position="23"/>
        <end position="63"/>
    </location>
</feature>
<reference evidence="2" key="1">
    <citation type="submission" date="2023-07" db="EMBL/GenBank/DDBJ databases">
        <title>draft genome sequence of fig (Ficus carica).</title>
        <authorList>
            <person name="Takahashi T."/>
            <person name="Nishimura K."/>
        </authorList>
    </citation>
    <scope>NUCLEOTIDE SEQUENCE</scope>
</reference>
<proteinExistence type="predicted"/>